<organism evidence="3 4">
    <name type="scientific">Phakopsora pachyrhizi</name>
    <name type="common">Asian soybean rust disease fungus</name>
    <dbReference type="NCBI Taxonomy" id="170000"/>
    <lineage>
        <taxon>Eukaryota</taxon>
        <taxon>Fungi</taxon>
        <taxon>Dikarya</taxon>
        <taxon>Basidiomycota</taxon>
        <taxon>Pucciniomycotina</taxon>
        <taxon>Pucciniomycetes</taxon>
        <taxon>Pucciniales</taxon>
        <taxon>Phakopsoraceae</taxon>
        <taxon>Phakopsora</taxon>
    </lineage>
</organism>
<sequence length="327" mass="37234">MSLIIVTFFYTLILTISSHKSSGVVFNNYDNARLIQSTAYVPSSGNYIFRNLGTGQIIRHDRQNDVPNIFTSKLTTALKSKKSKEDIKAGEKLTIKDHKLGTKWISIRTVDDFGSKPKCISAQWDYVIEGGADHAGTLYECVVEPLNIKATLEKTKQWWLLLPVKTASLLKTSKSKSHVLAKSYFKLNYKNMPFWNTKTNRMEKLPTWKYGKRSLSETEEEDNLEANNNGSELEARREGKDVLIDSVEEEKADKLDENFSKDSSVEKNQRSGEGNLSKRLVSRGHKHHHSGSKKHKIKINPKIHSKTSKKLLGPFYVVTVDHIYVNF</sequence>
<dbReference type="AlphaFoldDB" id="A0AAV0AMV4"/>
<name>A0AAV0AMV4_PHAPC</name>
<evidence type="ECO:0000313" key="4">
    <source>
        <dbReference type="Proteomes" id="UP001153365"/>
    </source>
</evidence>
<dbReference type="Proteomes" id="UP001153365">
    <property type="component" value="Unassembled WGS sequence"/>
</dbReference>
<evidence type="ECO:0000256" key="2">
    <source>
        <dbReference type="SAM" id="SignalP"/>
    </source>
</evidence>
<gene>
    <name evidence="3" type="ORF">PPACK8108_LOCUS2967</name>
</gene>
<feature type="signal peptide" evidence="2">
    <location>
        <begin position="1"/>
        <end position="23"/>
    </location>
</feature>
<proteinExistence type="predicted"/>
<feature type="compositionally biased region" description="Basic and acidic residues" evidence="1">
    <location>
        <begin position="253"/>
        <end position="270"/>
    </location>
</feature>
<reference evidence="3" key="1">
    <citation type="submission" date="2022-06" db="EMBL/GenBank/DDBJ databases">
        <authorList>
            <consortium name="SYNGENTA / RWTH Aachen University"/>
        </authorList>
    </citation>
    <scope>NUCLEOTIDE SEQUENCE</scope>
</reference>
<protein>
    <submittedName>
        <fullName evidence="3">Uncharacterized protein</fullName>
    </submittedName>
</protein>
<feature type="region of interest" description="Disordered" evidence="1">
    <location>
        <begin position="216"/>
        <end position="238"/>
    </location>
</feature>
<keyword evidence="2" id="KW-0732">Signal</keyword>
<accession>A0AAV0AMV4</accession>
<feature type="region of interest" description="Disordered" evidence="1">
    <location>
        <begin position="253"/>
        <end position="298"/>
    </location>
</feature>
<feature type="compositionally biased region" description="Basic residues" evidence="1">
    <location>
        <begin position="280"/>
        <end position="298"/>
    </location>
</feature>
<dbReference type="EMBL" id="CALTRL010000528">
    <property type="protein sequence ID" value="CAH7668456.1"/>
    <property type="molecule type" value="Genomic_DNA"/>
</dbReference>
<comment type="caution">
    <text evidence="3">The sequence shown here is derived from an EMBL/GenBank/DDBJ whole genome shotgun (WGS) entry which is preliminary data.</text>
</comment>
<evidence type="ECO:0000256" key="1">
    <source>
        <dbReference type="SAM" id="MobiDB-lite"/>
    </source>
</evidence>
<feature type="chain" id="PRO_5043448903" evidence="2">
    <location>
        <begin position="24"/>
        <end position="327"/>
    </location>
</feature>
<evidence type="ECO:0000313" key="3">
    <source>
        <dbReference type="EMBL" id="CAH7668456.1"/>
    </source>
</evidence>
<keyword evidence="4" id="KW-1185">Reference proteome</keyword>